<dbReference type="PROSITE" id="PS00041">
    <property type="entry name" value="HTH_ARAC_FAMILY_1"/>
    <property type="match status" value="1"/>
</dbReference>
<dbReference type="EC" id="2.7.13.3" evidence="2"/>
<evidence type="ECO:0000259" key="9">
    <source>
        <dbReference type="PROSITE" id="PS01124"/>
    </source>
</evidence>
<evidence type="ECO:0000256" key="8">
    <source>
        <dbReference type="SAM" id="Phobius"/>
    </source>
</evidence>
<dbReference type="Gene3D" id="3.30.565.10">
    <property type="entry name" value="Histidine kinase-like ATPase, C-terminal domain"/>
    <property type="match status" value="1"/>
</dbReference>
<dbReference type="InterPro" id="IPR011110">
    <property type="entry name" value="Reg_prop"/>
</dbReference>
<evidence type="ECO:0000313" key="12">
    <source>
        <dbReference type="EMBL" id="SBW06871.1"/>
    </source>
</evidence>
<dbReference type="SUPFAM" id="SSF101898">
    <property type="entry name" value="NHL repeat"/>
    <property type="match status" value="1"/>
</dbReference>
<dbReference type="PROSITE" id="PS50109">
    <property type="entry name" value="HIS_KIN"/>
    <property type="match status" value="1"/>
</dbReference>
<accession>A0A212K592</accession>
<dbReference type="InterPro" id="IPR013783">
    <property type="entry name" value="Ig-like_fold"/>
</dbReference>
<dbReference type="SUPFAM" id="SSF46689">
    <property type="entry name" value="Homeodomain-like"/>
    <property type="match status" value="1"/>
</dbReference>
<dbReference type="InterPro" id="IPR011006">
    <property type="entry name" value="CheY-like_superfamily"/>
</dbReference>
<dbReference type="InterPro" id="IPR036097">
    <property type="entry name" value="HisK_dim/P_sf"/>
</dbReference>
<dbReference type="GO" id="GO:0003700">
    <property type="term" value="F:DNA-binding transcription factor activity"/>
    <property type="evidence" value="ECO:0007669"/>
    <property type="project" value="InterPro"/>
</dbReference>
<keyword evidence="5" id="KW-0238">DNA-binding</keyword>
<dbReference type="InterPro" id="IPR018062">
    <property type="entry name" value="HTH_AraC-typ_CS"/>
</dbReference>
<proteinExistence type="predicted"/>
<dbReference type="Gene3D" id="2.130.10.10">
    <property type="entry name" value="YVTN repeat-like/Quinoprotein amine dehydrogenase"/>
    <property type="match status" value="2"/>
</dbReference>
<dbReference type="SUPFAM" id="SSF47384">
    <property type="entry name" value="Homodimeric domain of signal transducing histidine kinase"/>
    <property type="match status" value="1"/>
</dbReference>
<feature type="domain" description="HTH araC/xylS-type" evidence="9">
    <location>
        <begin position="1244"/>
        <end position="1343"/>
    </location>
</feature>
<evidence type="ECO:0000256" key="4">
    <source>
        <dbReference type="ARBA" id="ARBA00023015"/>
    </source>
</evidence>
<dbReference type="SMART" id="SM00342">
    <property type="entry name" value="HTH_ARAC"/>
    <property type="match status" value="1"/>
</dbReference>
<organism evidence="12">
    <name type="scientific">uncultured Dysgonomonas sp</name>
    <dbReference type="NCBI Taxonomy" id="206096"/>
    <lineage>
        <taxon>Bacteria</taxon>
        <taxon>Pseudomonadati</taxon>
        <taxon>Bacteroidota</taxon>
        <taxon>Bacteroidia</taxon>
        <taxon>Bacteroidales</taxon>
        <taxon>Dysgonomonadaceae</taxon>
        <taxon>Dysgonomonas</taxon>
        <taxon>environmental samples</taxon>
    </lineage>
</organism>
<dbReference type="Pfam" id="PF00512">
    <property type="entry name" value="HisKA"/>
    <property type="match status" value="1"/>
</dbReference>
<dbReference type="InterPro" id="IPR003594">
    <property type="entry name" value="HATPase_dom"/>
</dbReference>
<dbReference type="CDD" id="cd00156">
    <property type="entry name" value="REC"/>
    <property type="match status" value="1"/>
</dbReference>
<feature type="domain" description="Histidine kinase" evidence="10">
    <location>
        <begin position="837"/>
        <end position="1057"/>
    </location>
</feature>
<evidence type="ECO:0000256" key="5">
    <source>
        <dbReference type="ARBA" id="ARBA00023125"/>
    </source>
</evidence>
<name>A0A212K592_9BACT</name>
<dbReference type="GO" id="GO:0000155">
    <property type="term" value="F:phosphorelay sensor kinase activity"/>
    <property type="evidence" value="ECO:0007669"/>
    <property type="project" value="InterPro"/>
</dbReference>
<dbReference type="Gene3D" id="1.10.10.60">
    <property type="entry name" value="Homeodomain-like"/>
    <property type="match status" value="1"/>
</dbReference>
<dbReference type="SUPFAM" id="SSF63829">
    <property type="entry name" value="Calcium-dependent phosphotriesterase"/>
    <property type="match status" value="1"/>
</dbReference>
<keyword evidence="8" id="KW-0812">Transmembrane</keyword>
<evidence type="ECO:0000256" key="2">
    <source>
        <dbReference type="ARBA" id="ARBA00012438"/>
    </source>
</evidence>
<dbReference type="InterPro" id="IPR036890">
    <property type="entry name" value="HATPase_C_sf"/>
</dbReference>
<feature type="domain" description="Response regulatory" evidence="11">
    <location>
        <begin position="1095"/>
        <end position="1210"/>
    </location>
</feature>
<dbReference type="CDD" id="cd00082">
    <property type="entry name" value="HisKA"/>
    <property type="match status" value="1"/>
</dbReference>
<dbReference type="PROSITE" id="PS01124">
    <property type="entry name" value="HTH_ARAC_FAMILY_2"/>
    <property type="match status" value="1"/>
</dbReference>
<dbReference type="GO" id="GO:0043565">
    <property type="term" value="F:sequence-specific DNA binding"/>
    <property type="evidence" value="ECO:0007669"/>
    <property type="project" value="InterPro"/>
</dbReference>
<dbReference type="InterPro" id="IPR003661">
    <property type="entry name" value="HisK_dim/P_dom"/>
</dbReference>
<sequence length="1348" mass="155714">MKKIVLNASFFLIGLILCQNINAYNLRQISNHDGLSNSAILSICQDKDGFLWFGSCDGLNMFNGLSIRVYKPTDEKNNLSGNLIENVLETEDGILWVYTNYGLNRLDKRTKKIDSFNQFKGRYLIQKDKNNHIFIIKEDDCIYYYKKETKTFEKIILRGLKYNDILNFVITSDNKLQVFTKDQSNPAYTIKESREGDLKLEKEKLFSHNENLLYCFYERGVSDVVYFIDNTYTLYEYHFADKKKYYVRNLKEIIQKNGEISSVIKHHNDYFIGFKTNGLLRLKYVSDKLDNYQPEDIGIKSGIFCLINDRYQDLVWIGTDGQGVYMYSNDMYSIRSAVFNTFTANIEKPVRALFLDKEKTLWIGTKGDGIVKIKNYDFNQAPSKFSLEYSNTGNSALTDNSVYAFAKSKKNILWIGCEEGLSYYSYSDRSIKRVPLIANGEPVKYIHSICELNDSTLWLATVGTGIVKVSVAGTQNAPVFKNASRVTIRDGRDSQNYFFTIYQENDSILWFGNRGYGAYSLNTNQHKLDTLVPDKGINQTLNDIFSIIKDSNNAFWFGTSFGLVKHVSGRSDKIFNERNGFPNNTIHGILADERNNLWLSTNRGIIKFNIEQDNFQTYSNLNGLQIIEYSDGAYFKDEESDILFFGGINGFVAISETGMAQPEYFPRIQFDNLMIFGQEKNIFDFLQSNGENETLELNYNQNFFSISFTALDYVNGNNYTYYYKLDDLSKQWIDNGTSNNISFTSLSPGEYTLFIKYMNRLTGKESPVYSIIIKITPPWYLSPLAYVLYATIVISVIYLLIRAAIIKDKKKKYKAMMKIKQRHQEEVHESKLRFFTNIAHEFCTPLTLIYGPCNRILSHAGSDSFVRKYTQLIQRNAERLNDLIQELIEFRRIETGNKSPQIEPLSITDIAHDISDSFNDLAESKNIQFSKDIEDSLVWNSDRGFIYTILSNLVSNAFKYTAINGFIQVEVYQENDELLMIISNTGKGIKAENITRIFDRYSILDDFENREGKREFSRNGLGLAISYSMVKLLDGTIEVNSILDERTDFIVKLPQKEVSDVLIDKNQALPEITIRKDYEPMMELPKYAFDKLKPTIFIIDDDVEILWFISEIFADEYNVIPIDKPLLVDEMLTQIHPNIIICDVMMPGRDGISLTKEIKSDKKTAHIPMILVSAKHTIEEQIEGLSSGAEMYLAKPFNADYLRTSVKHLISRKETLKDYFSSPLSAFDLSEGKMTHKENTKFIQDIYNIIEKNIMNNKLSAQFIAAELNMSPRHLYRRLSEVESDSPADMIRESRLYIARNLLLNTKMTIDEIIYKSGFSNRATFFRQFAQKYGCTPKEYRDREMYDV</sequence>
<evidence type="ECO:0000259" key="11">
    <source>
        <dbReference type="PROSITE" id="PS50110"/>
    </source>
</evidence>
<keyword evidence="8" id="KW-0472">Membrane</keyword>
<dbReference type="InterPro" id="IPR015943">
    <property type="entry name" value="WD40/YVTN_repeat-like_dom_sf"/>
</dbReference>
<dbReference type="SUPFAM" id="SSF52172">
    <property type="entry name" value="CheY-like"/>
    <property type="match status" value="1"/>
</dbReference>
<evidence type="ECO:0000256" key="1">
    <source>
        <dbReference type="ARBA" id="ARBA00000085"/>
    </source>
</evidence>
<evidence type="ECO:0000256" key="3">
    <source>
        <dbReference type="ARBA" id="ARBA00022553"/>
    </source>
</evidence>
<evidence type="ECO:0000256" key="7">
    <source>
        <dbReference type="PROSITE-ProRule" id="PRU00169"/>
    </source>
</evidence>
<comment type="catalytic activity">
    <reaction evidence="1">
        <text>ATP + protein L-histidine = ADP + protein N-phospho-L-histidine.</text>
        <dbReference type="EC" id="2.7.13.3"/>
    </reaction>
</comment>
<keyword evidence="6" id="KW-0804">Transcription</keyword>
<protein>
    <recommendedName>
        <fullName evidence="2">histidine kinase</fullName>
        <ecNumber evidence="2">2.7.13.3</ecNumber>
    </recommendedName>
</protein>
<reference evidence="12" key="1">
    <citation type="submission" date="2016-04" db="EMBL/GenBank/DDBJ databases">
        <authorList>
            <person name="Evans L.H."/>
            <person name="Alamgir A."/>
            <person name="Owens N."/>
            <person name="Weber N.D."/>
            <person name="Virtaneva K."/>
            <person name="Barbian K."/>
            <person name="Babar A."/>
            <person name="Rosenke K."/>
        </authorList>
    </citation>
    <scope>NUCLEOTIDE SEQUENCE</scope>
    <source>
        <strain evidence="12">86-2</strain>
    </source>
</reference>
<keyword evidence="8" id="KW-1133">Transmembrane helix</keyword>
<gene>
    <name evidence="12" type="ORF">KL86DYS2_13056</name>
</gene>
<dbReference type="InterPro" id="IPR005467">
    <property type="entry name" value="His_kinase_dom"/>
</dbReference>
<keyword evidence="4" id="KW-0805">Transcription regulation</keyword>
<dbReference type="PROSITE" id="PS50110">
    <property type="entry name" value="RESPONSE_REGULATORY"/>
    <property type="match status" value="1"/>
</dbReference>
<dbReference type="Pfam" id="PF02518">
    <property type="entry name" value="HATPase_c"/>
    <property type="match status" value="1"/>
</dbReference>
<keyword evidence="3 7" id="KW-0597">Phosphoprotein</keyword>
<feature type="modified residue" description="4-aspartylphosphate" evidence="7">
    <location>
        <position position="1143"/>
    </location>
</feature>
<dbReference type="SMART" id="SM00388">
    <property type="entry name" value="HisKA"/>
    <property type="match status" value="1"/>
</dbReference>
<dbReference type="Pfam" id="PF07495">
    <property type="entry name" value="Y_Y_Y"/>
    <property type="match status" value="1"/>
</dbReference>
<dbReference type="InterPro" id="IPR011123">
    <property type="entry name" value="Y_Y_Y"/>
</dbReference>
<dbReference type="SMART" id="SM00387">
    <property type="entry name" value="HATPase_c"/>
    <property type="match status" value="1"/>
</dbReference>
<dbReference type="InterPro" id="IPR018060">
    <property type="entry name" value="HTH_AraC"/>
</dbReference>
<dbReference type="EMBL" id="FLUL01000001">
    <property type="protein sequence ID" value="SBW06871.1"/>
    <property type="molecule type" value="Genomic_DNA"/>
</dbReference>
<dbReference type="PANTHER" id="PTHR43547:SF2">
    <property type="entry name" value="HYBRID SIGNAL TRANSDUCTION HISTIDINE KINASE C"/>
    <property type="match status" value="1"/>
</dbReference>
<dbReference type="SUPFAM" id="SSF55874">
    <property type="entry name" value="ATPase domain of HSP90 chaperone/DNA topoisomerase II/histidine kinase"/>
    <property type="match status" value="1"/>
</dbReference>
<dbReference type="InterPro" id="IPR009057">
    <property type="entry name" value="Homeodomain-like_sf"/>
</dbReference>
<dbReference type="Gene3D" id="1.10.287.130">
    <property type="match status" value="1"/>
</dbReference>
<evidence type="ECO:0000259" key="10">
    <source>
        <dbReference type="PROSITE" id="PS50109"/>
    </source>
</evidence>
<feature type="transmembrane region" description="Helical" evidence="8">
    <location>
        <begin position="779"/>
        <end position="801"/>
    </location>
</feature>
<dbReference type="Pfam" id="PF12833">
    <property type="entry name" value="HTH_18"/>
    <property type="match status" value="1"/>
</dbReference>
<dbReference type="PANTHER" id="PTHR43547">
    <property type="entry name" value="TWO-COMPONENT HISTIDINE KINASE"/>
    <property type="match status" value="1"/>
</dbReference>
<dbReference type="Pfam" id="PF07494">
    <property type="entry name" value="Reg_prop"/>
    <property type="match status" value="2"/>
</dbReference>
<dbReference type="RefSeq" id="WP_296951395.1">
    <property type="nucleotide sequence ID" value="NZ_LT599021.1"/>
</dbReference>
<dbReference type="Pfam" id="PF00072">
    <property type="entry name" value="Response_reg"/>
    <property type="match status" value="1"/>
</dbReference>
<dbReference type="SMART" id="SM00448">
    <property type="entry name" value="REC"/>
    <property type="match status" value="1"/>
</dbReference>
<dbReference type="FunFam" id="1.10.287.130:FF:000034">
    <property type="entry name" value="Two-component system sensor histidine kinase/response regulator"/>
    <property type="match status" value="1"/>
</dbReference>
<dbReference type="Gene3D" id="2.60.40.10">
    <property type="entry name" value="Immunoglobulins"/>
    <property type="match status" value="1"/>
</dbReference>
<evidence type="ECO:0000256" key="6">
    <source>
        <dbReference type="ARBA" id="ARBA00023163"/>
    </source>
</evidence>
<dbReference type="Gene3D" id="3.40.50.2300">
    <property type="match status" value="1"/>
</dbReference>
<dbReference type="InterPro" id="IPR001789">
    <property type="entry name" value="Sig_transdc_resp-reg_receiver"/>
</dbReference>